<keyword evidence="2" id="KW-0472">Membrane</keyword>
<dbReference type="PANTHER" id="PTHR36920:SF1">
    <property type="entry name" value="OUTER MEMBRANE PROTEIN W"/>
    <property type="match status" value="1"/>
</dbReference>
<feature type="chain" id="PRO_5046409440" evidence="3">
    <location>
        <begin position="25"/>
        <end position="244"/>
    </location>
</feature>
<accession>A0ABZ0USW5</accession>
<organism evidence="4 5">
    <name type="scientific">Candidatus Trichorickettsia mobilis</name>
    <dbReference type="NCBI Taxonomy" id="1346319"/>
    <lineage>
        <taxon>Bacteria</taxon>
        <taxon>Pseudomonadati</taxon>
        <taxon>Pseudomonadota</taxon>
        <taxon>Alphaproteobacteria</taxon>
        <taxon>Rickettsiales</taxon>
        <taxon>Rickettsiaceae</taxon>
        <taxon>Rickettsieae</taxon>
        <taxon>Candidatus Trichorickettsia</taxon>
    </lineage>
</organism>
<dbReference type="RefSeq" id="WP_410250231.1">
    <property type="nucleotide sequence ID" value="NZ_CP112932.1"/>
</dbReference>
<evidence type="ECO:0000313" key="5">
    <source>
        <dbReference type="Proteomes" id="UP001326613"/>
    </source>
</evidence>
<dbReference type="Proteomes" id="UP001326613">
    <property type="component" value="Chromosome"/>
</dbReference>
<sequence length="244" mass="26362">MKHIAKYFFSICLMLAIMISAAIATAKNTEKDIDDDYSADYYSDEGKLLFKVRGYGIASNAKQKGLPKSSVAAPASTNPFVENGYGGDTATTIFFNDNMAAELSLGFGVLNTKYSTLNNVAHNYGGQNTAGKKKKIYMVPLTGTAQYHIAPYGAIRPYVGAGYHGAYLFTKAKEFKIKNGHGAVLQIGVDFVAKDDTFINVDIRKYFLKAKVTYKGALVKNATNISSTAKIDPLVVSAGIGFKL</sequence>
<dbReference type="InterPro" id="IPR011250">
    <property type="entry name" value="OMP/PagP_B-barrel"/>
</dbReference>
<gene>
    <name evidence="4" type="ORF">Trichorick_00766</name>
</gene>
<proteinExistence type="inferred from homology"/>
<evidence type="ECO:0000256" key="3">
    <source>
        <dbReference type="SAM" id="SignalP"/>
    </source>
</evidence>
<comment type="similarity">
    <text evidence="1">Belongs to the OmpW/AlkL family.</text>
</comment>
<keyword evidence="5" id="KW-1185">Reference proteome</keyword>
<dbReference type="InterPro" id="IPR005618">
    <property type="entry name" value="OMPW"/>
</dbReference>
<evidence type="ECO:0000313" key="4">
    <source>
        <dbReference type="EMBL" id="WPY00876.1"/>
    </source>
</evidence>
<dbReference type="SUPFAM" id="SSF56925">
    <property type="entry name" value="OMPA-like"/>
    <property type="match status" value="1"/>
</dbReference>
<keyword evidence="2" id="KW-1134">Transmembrane beta strand</keyword>
<keyword evidence="3" id="KW-0732">Signal</keyword>
<protein>
    <submittedName>
        <fullName evidence="4">OmpW family protein</fullName>
    </submittedName>
</protein>
<dbReference type="Gene3D" id="2.40.160.20">
    <property type="match status" value="1"/>
</dbReference>
<dbReference type="PANTHER" id="PTHR36920">
    <property type="match status" value="1"/>
</dbReference>
<evidence type="ECO:0000256" key="1">
    <source>
        <dbReference type="ARBA" id="ARBA00009330"/>
    </source>
</evidence>
<keyword evidence="2" id="KW-0812">Transmembrane</keyword>
<name>A0ABZ0USW5_9RICK</name>
<reference evidence="4 5" key="1">
    <citation type="submission" date="2022-10" db="EMBL/GenBank/DDBJ databases">
        <title>Host association and intracellularity evolved multiple times independently in the Rickettsiales.</title>
        <authorList>
            <person name="Castelli M."/>
            <person name="Nardi T."/>
            <person name="Gammuto L."/>
            <person name="Bellinzona G."/>
            <person name="Sabaneyeva E."/>
            <person name="Potekhin A."/>
            <person name="Serra V."/>
            <person name="Petroni G."/>
            <person name="Sassera D."/>
        </authorList>
    </citation>
    <scope>NUCLEOTIDE SEQUENCE [LARGE SCALE GENOMIC DNA]</scope>
    <source>
        <strain evidence="4 5">Kr 154-4</strain>
    </source>
</reference>
<feature type="signal peptide" evidence="3">
    <location>
        <begin position="1"/>
        <end position="24"/>
    </location>
</feature>
<evidence type="ECO:0000256" key="2">
    <source>
        <dbReference type="ARBA" id="ARBA00022452"/>
    </source>
</evidence>
<dbReference type="EMBL" id="CP112932">
    <property type="protein sequence ID" value="WPY00876.1"/>
    <property type="molecule type" value="Genomic_DNA"/>
</dbReference>
<dbReference type="Pfam" id="PF03922">
    <property type="entry name" value="OmpW"/>
    <property type="match status" value="1"/>
</dbReference>